<dbReference type="EMBL" id="REGN01001801">
    <property type="protein sequence ID" value="RNA32410.1"/>
    <property type="molecule type" value="Genomic_DNA"/>
</dbReference>
<protein>
    <submittedName>
        <fullName evidence="1">Uncharacterized protein</fullName>
    </submittedName>
</protein>
<organism evidence="1 2">
    <name type="scientific">Brachionus plicatilis</name>
    <name type="common">Marine rotifer</name>
    <name type="synonym">Brachionus muelleri</name>
    <dbReference type="NCBI Taxonomy" id="10195"/>
    <lineage>
        <taxon>Eukaryota</taxon>
        <taxon>Metazoa</taxon>
        <taxon>Spiralia</taxon>
        <taxon>Gnathifera</taxon>
        <taxon>Rotifera</taxon>
        <taxon>Eurotatoria</taxon>
        <taxon>Monogononta</taxon>
        <taxon>Pseudotrocha</taxon>
        <taxon>Ploima</taxon>
        <taxon>Brachionidae</taxon>
        <taxon>Brachionus</taxon>
    </lineage>
</organism>
<proteinExistence type="predicted"/>
<gene>
    <name evidence="1" type="ORF">BpHYR1_014201</name>
</gene>
<sequence length="70" mass="8154">MNGTAMPLLDIVGNYNAFSFDIFLNLNFSNNSQLNKSFLITKSNKNLYQISLFKPYSFYFDSLKKKKDIK</sequence>
<reference evidence="1 2" key="1">
    <citation type="journal article" date="2018" name="Sci. Rep.">
        <title>Genomic signatures of local adaptation to the degree of environmental predictability in rotifers.</title>
        <authorList>
            <person name="Franch-Gras L."/>
            <person name="Hahn C."/>
            <person name="Garcia-Roger E.M."/>
            <person name="Carmona M.J."/>
            <person name="Serra M."/>
            <person name="Gomez A."/>
        </authorList>
    </citation>
    <scope>NUCLEOTIDE SEQUENCE [LARGE SCALE GENOMIC DNA]</scope>
    <source>
        <strain evidence="1">HYR1</strain>
    </source>
</reference>
<comment type="caution">
    <text evidence="1">The sequence shown here is derived from an EMBL/GenBank/DDBJ whole genome shotgun (WGS) entry which is preliminary data.</text>
</comment>
<dbReference type="AlphaFoldDB" id="A0A3M7SA43"/>
<name>A0A3M7SA43_BRAPC</name>
<evidence type="ECO:0000313" key="1">
    <source>
        <dbReference type="EMBL" id="RNA32410.1"/>
    </source>
</evidence>
<keyword evidence="2" id="KW-1185">Reference proteome</keyword>
<evidence type="ECO:0000313" key="2">
    <source>
        <dbReference type="Proteomes" id="UP000276133"/>
    </source>
</evidence>
<dbReference type="Proteomes" id="UP000276133">
    <property type="component" value="Unassembled WGS sequence"/>
</dbReference>
<accession>A0A3M7SA43</accession>